<evidence type="ECO:0000313" key="5">
    <source>
        <dbReference type="EMBL" id="CAF3860804.1"/>
    </source>
</evidence>
<evidence type="ECO:0000313" key="4">
    <source>
        <dbReference type="EMBL" id="CAF3859971.1"/>
    </source>
</evidence>
<gene>
    <name evidence="2" type="ORF">JYZ213_LOCUS28545</name>
    <name evidence="5" type="ORF">OKA104_LOCUS22027</name>
    <name evidence="4" type="ORF">OXD698_LOCUS21758</name>
    <name evidence="3" type="ORF">VCS650_LOCUS29096</name>
</gene>
<sequence>MAKESNIVVCGSARVGKSTLINALCGRELARTSNSLSSQTDQMEKYILNRDYISYDEASNSNENQYSITIWDTPGIESWTKEHVQEHISKIMMKSNPVCMIYCASPGSFARLDQLEWIIESSIKSNIYCALVCTNKYSGGKQSREQLLKDFHSLLSRYQPMTKDENNVKYYGDAALCTAVNSIPFEDEDLEAQKGVEGINELLFGITSSLKGDKLIAWCHTIADNESFWSTMINRLAEVYKIAGPFVEELLQKHGNDIAKVLIPLITGIIFSRK</sequence>
<reference evidence="4" key="1">
    <citation type="submission" date="2021-02" db="EMBL/GenBank/DDBJ databases">
        <authorList>
            <person name="Nowell W R."/>
        </authorList>
    </citation>
    <scope>NUCLEOTIDE SEQUENCE</scope>
</reference>
<dbReference type="Pfam" id="PF01926">
    <property type="entry name" value="MMR_HSR1"/>
    <property type="match status" value="1"/>
</dbReference>
<organism evidence="4 6">
    <name type="scientific">Adineta steineri</name>
    <dbReference type="NCBI Taxonomy" id="433720"/>
    <lineage>
        <taxon>Eukaryota</taxon>
        <taxon>Metazoa</taxon>
        <taxon>Spiralia</taxon>
        <taxon>Gnathifera</taxon>
        <taxon>Rotifera</taxon>
        <taxon>Eurotatoria</taxon>
        <taxon>Bdelloidea</taxon>
        <taxon>Adinetida</taxon>
        <taxon>Adinetidae</taxon>
        <taxon>Adineta</taxon>
    </lineage>
</organism>
<dbReference type="AlphaFoldDB" id="A0A819F3U7"/>
<comment type="caution">
    <text evidence="4">The sequence shown here is derived from an EMBL/GenBank/DDBJ whole genome shotgun (WGS) entry which is preliminary data.</text>
</comment>
<dbReference type="EMBL" id="CAJNOG010000418">
    <property type="protein sequence ID" value="CAF1231070.1"/>
    <property type="molecule type" value="Genomic_DNA"/>
</dbReference>
<name>A0A819F3U7_9BILA</name>
<evidence type="ECO:0000259" key="1">
    <source>
        <dbReference type="Pfam" id="PF01926"/>
    </source>
</evidence>
<dbReference type="Proteomes" id="UP000663845">
    <property type="component" value="Unassembled WGS sequence"/>
</dbReference>
<evidence type="ECO:0000313" key="2">
    <source>
        <dbReference type="EMBL" id="CAF1231070.1"/>
    </source>
</evidence>
<dbReference type="CDD" id="cd00882">
    <property type="entry name" value="Ras_like_GTPase"/>
    <property type="match status" value="1"/>
</dbReference>
<protein>
    <recommendedName>
        <fullName evidence="1">G domain-containing protein</fullName>
    </recommendedName>
</protein>
<dbReference type="OrthoDB" id="8954335at2759"/>
<feature type="domain" description="G" evidence="1">
    <location>
        <begin position="7"/>
        <end position="91"/>
    </location>
</feature>
<dbReference type="SUPFAM" id="SSF52540">
    <property type="entry name" value="P-loop containing nucleoside triphosphate hydrolases"/>
    <property type="match status" value="1"/>
</dbReference>
<accession>A0A819F3U7</accession>
<dbReference type="EMBL" id="CAJOAY010001577">
    <property type="protein sequence ID" value="CAF3860804.1"/>
    <property type="molecule type" value="Genomic_DNA"/>
</dbReference>
<dbReference type="Proteomes" id="UP000663844">
    <property type="component" value="Unassembled WGS sequence"/>
</dbReference>
<dbReference type="Proteomes" id="UP000663881">
    <property type="component" value="Unassembled WGS sequence"/>
</dbReference>
<dbReference type="EMBL" id="CAJOAZ010001809">
    <property type="protein sequence ID" value="CAF3859971.1"/>
    <property type="molecule type" value="Genomic_DNA"/>
</dbReference>
<evidence type="ECO:0000313" key="3">
    <source>
        <dbReference type="EMBL" id="CAF1265125.1"/>
    </source>
</evidence>
<dbReference type="GO" id="GO:0005525">
    <property type="term" value="F:GTP binding"/>
    <property type="evidence" value="ECO:0007669"/>
    <property type="project" value="InterPro"/>
</dbReference>
<dbReference type="InterPro" id="IPR006073">
    <property type="entry name" value="GTP-bd"/>
</dbReference>
<dbReference type="InterPro" id="IPR027417">
    <property type="entry name" value="P-loop_NTPase"/>
</dbReference>
<dbReference type="Gene3D" id="3.40.50.300">
    <property type="entry name" value="P-loop containing nucleotide triphosphate hydrolases"/>
    <property type="match status" value="1"/>
</dbReference>
<evidence type="ECO:0000313" key="6">
    <source>
        <dbReference type="Proteomes" id="UP000663844"/>
    </source>
</evidence>
<proteinExistence type="predicted"/>
<dbReference type="Proteomes" id="UP000663891">
    <property type="component" value="Unassembled WGS sequence"/>
</dbReference>
<dbReference type="EMBL" id="CAJNON010000443">
    <property type="protein sequence ID" value="CAF1265125.1"/>
    <property type="molecule type" value="Genomic_DNA"/>
</dbReference>